<keyword evidence="5 6" id="KW-0378">Hydrolase</keyword>
<dbReference type="InterPro" id="IPR009003">
    <property type="entry name" value="Peptidase_S1_PA"/>
</dbReference>
<evidence type="ECO:0000256" key="5">
    <source>
        <dbReference type="ARBA" id="ARBA00022801"/>
    </source>
</evidence>
<dbReference type="Gene3D" id="2.40.10.10">
    <property type="entry name" value="Trypsin-like serine proteases"/>
    <property type="match status" value="1"/>
</dbReference>
<evidence type="ECO:0000256" key="3">
    <source>
        <dbReference type="ARBA" id="ARBA00022670"/>
    </source>
</evidence>
<dbReference type="EMBL" id="JASVDS010000001">
    <property type="protein sequence ID" value="MDL5030937.1"/>
    <property type="molecule type" value="Genomic_DNA"/>
</dbReference>
<dbReference type="Proteomes" id="UP001238603">
    <property type="component" value="Unassembled WGS sequence"/>
</dbReference>
<dbReference type="RefSeq" id="WP_285981058.1">
    <property type="nucleotide sequence ID" value="NZ_JASVDS010000001.1"/>
</dbReference>
<accession>A0ABT7LDK6</accession>
<evidence type="ECO:0000256" key="2">
    <source>
        <dbReference type="ARBA" id="ARBA00022438"/>
    </source>
</evidence>
<evidence type="ECO:0000256" key="6">
    <source>
        <dbReference type="RuleBase" id="RU366067"/>
    </source>
</evidence>
<evidence type="ECO:0000256" key="4">
    <source>
        <dbReference type="ARBA" id="ARBA00022729"/>
    </source>
</evidence>
<evidence type="ECO:0000256" key="1">
    <source>
        <dbReference type="ARBA" id="ARBA00010491"/>
    </source>
</evidence>
<dbReference type="PANTHER" id="PTHR38469">
    <property type="entry name" value="PERIPLASMIC PEPTIDASE SUBFAMILY S1B"/>
    <property type="match status" value="1"/>
</dbReference>
<dbReference type="SUPFAM" id="SSF50494">
    <property type="entry name" value="Trypsin-like serine proteases"/>
    <property type="match status" value="1"/>
</dbReference>
<keyword evidence="6" id="KW-0720">Serine protease</keyword>
<keyword evidence="4 6" id="KW-0732">Signal</keyword>
<comment type="function">
    <text evidence="6">Catalyzes the removal of dipeptides from the N-terminus of oligopeptides.</text>
</comment>
<dbReference type="InterPro" id="IPR019500">
    <property type="entry name" value="Pep_S46"/>
</dbReference>
<feature type="chain" id="PRO_5044964926" description="Dipeptidyl-peptidase" evidence="6">
    <location>
        <begin position="32"/>
        <end position="691"/>
    </location>
</feature>
<dbReference type="PANTHER" id="PTHR38469:SF1">
    <property type="entry name" value="PERIPLASMIC PEPTIDASE SUBFAMILY S1B"/>
    <property type="match status" value="1"/>
</dbReference>
<protein>
    <recommendedName>
        <fullName evidence="6">Dipeptidyl-peptidase</fullName>
        <ecNumber evidence="6">3.4.14.-</ecNumber>
    </recommendedName>
</protein>
<dbReference type="EC" id="3.4.14.-" evidence="6"/>
<name>A0ABT7LDK6_9BURK</name>
<keyword evidence="8" id="KW-1185">Reference proteome</keyword>
<organism evidence="7 8">
    <name type="scientific">Roseateles subflavus</name>
    <dbReference type="NCBI Taxonomy" id="3053353"/>
    <lineage>
        <taxon>Bacteria</taxon>
        <taxon>Pseudomonadati</taxon>
        <taxon>Pseudomonadota</taxon>
        <taxon>Betaproteobacteria</taxon>
        <taxon>Burkholderiales</taxon>
        <taxon>Sphaerotilaceae</taxon>
        <taxon>Roseateles</taxon>
    </lineage>
</organism>
<dbReference type="Pfam" id="PF10459">
    <property type="entry name" value="Peptidase_S46"/>
    <property type="match status" value="1"/>
</dbReference>
<evidence type="ECO:0000313" key="8">
    <source>
        <dbReference type="Proteomes" id="UP001238603"/>
    </source>
</evidence>
<comment type="similarity">
    <text evidence="1 6">Belongs to the peptidase S46 family.</text>
</comment>
<feature type="signal peptide" evidence="6">
    <location>
        <begin position="1"/>
        <end position="31"/>
    </location>
</feature>
<evidence type="ECO:0000313" key="7">
    <source>
        <dbReference type="EMBL" id="MDL5030937.1"/>
    </source>
</evidence>
<keyword evidence="3 6" id="KW-0645">Protease</keyword>
<proteinExistence type="inferred from homology"/>
<comment type="caution">
    <text evidence="7">The sequence shown here is derived from an EMBL/GenBank/DDBJ whole genome shotgun (WGS) entry which is preliminary data.</text>
</comment>
<dbReference type="InterPro" id="IPR043504">
    <property type="entry name" value="Peptidase_S1_PA_chymotrypsin"/>
</dbReference>
<gene>
    <name evidence="7" type="ORF">QRD43_03380</name>
</gene>
<reference evidence="7 8" key="1">
    <citation type="submission" date="2023-06" db="EMBL/GenBank/DDBJ databases">
        <title>Pelomonas sp. APW6 16S ribosomal RNA gene genome sequencing and assembly.</title>
        <authorList>
            <person name="Woo H."/>
        </authorList>
    </citation>
    <scope>NUCLEOTIDE SEQUENCE [LARGE SCALE GENOMIC DNA]</scope>
    <source>
        <strain evidence="7 8">APW6</strain>
    </source>
</reference>
<keyword evidence="2 6" id="KW-0031">Aminopeptidase</keyword>
<sequence>MRKTCPSFLSSSLAAALGLAGLFSLAGPARADEGMWTFDNAPLQLIQQRYGLTLSPAWLEHVRKSAVRFGASASFVSKDGLLLTNHHVARSCIARLSTAERDLIANGFVAATREQELQCPGADARVLMSWEDVTATVTAAARPGMSDAEAAAARKAAIAKLESDCKSSTGMKCDVVTLYSGALYHLYRYKEWQDVRLVVAPEGHASDFGGDPDNFNFPRFALDFSLLRVYENGKPVQPEHYLKLASQAPREGDPVFVIGHPGNTDRLNTVAQLEAKRDALLPLAIAGAKAQLKTLAAYGAQSPESARRAHALVAGIENTLKANTGQLKSLQDPANFERKRQEEAQFRAGYAKLGRQDQPWAQVEAATRRQVELAREAAYANAGFNTLLGTAMTLVEIARERALPEGERMRGYSANGLAAAERRVRADVPTYKDLELARYTLQLARAQQALGIDHPFVKASVGPQTPGAAAQALIDGTRLDQLAERVRLLEGGAAAIDASTDPAIVLARQLYPLQREQSRRMEREVDEPLKRAAELLGRARFELMGQSVSPDATGTLRFSYGRLAGYESDGYRLPYKTVFGGLFARADAFDNVPPFKVAPKVAAARNQLDMSVPMNFVSTNDIIGGNSGSPIVNKDGELVGLIFDGNLDSLGGRFLYDERLNRATSVDVRAILQALEKVYGAPHVAKELRGQ</sequence>